<keyword evidence="4 7" id="KW-0808">Transferase</keyword>
<gene>
    <name evidence="7" type="ORF">IAA84_03290</name>
</gene>
<dbReference type="GO" id="GO:0016020">
    <property type="term" value="C:membrane"/>
    <property type="evidence" value="ECO:0007669"/>
    <property type="project" value="UniProtKB-SubCell"/>
</dbReference>
<dbReference type="PANTHER" id="PTHR43025">
    <property type="entry name" value="MONOGALACTOSYLDIACYLGLYCEROL SYNTHASE"/>
    <property type="match status" value="1"/>
</dbReference>
<evidence type="ECO:0000259" key="5">
    <source>
        <dbReference type="Pfam" id="PF04101"/>
    </source>
</evidence>
<evidence type="ECO:0000256" key="2">
    <source>
        <dbReference type="ARBA" id="ARBA00006962"/>
    </source>
</evidence>
<reference evidence="7" key="1">
    <citation type="submission" date="2020-10" db="EMBL/GenBank/DDBJ databases">
        <authorList>
            <person name="Gilroy R."/>
        </authorList>
    </citation>
    <scope>NUCLEOTIDE SEQUENCE</scope>
    <source>
        <strain evidence="7">13766</strain>
    </source>
</reference>
<evidence type="ECO:0000313" key="8">
    <source>
        <dbReference type="Proteomes" id="UP000824140"/>
    </source>
</evidence>
<accession>A0A9D1K5W2</accession>
<dbReference type="AlphaFoldDB" id="A0A9D1K5W2"/>
<comment type="similarity">
    <text evidence="2">Belongs to the glycosyltransferase 28 family.</text>
</comment>
<dbReference type="SUPFAM" id="SSF53756">
    <property type="entry name" value="UDP-Glycosyltransferase/glycogen phosphorylase"/>
    <property type="match status" value="1"/>
</dbReference>
<protein>
    <submittedName>
        <fullName evidence="7">Glycosyl transferase</fullName>
    </submittedName>
</protein>
<dbReference type="InterPro" id="IPR050519">
    <property type="entry name" value="Glycosyltransf_28_UgtP"/>
</dbReference>
<organism evidence="7 8">
    <name type="scientific">Candidatus Alectryocaccomicrobium excrementavium</name>
    <dbReference type="NCBI Taxonomy" id="2840668"/>
    <lineage>
        <taxon>Bacteria</taxon>
        <taxon>Bacillati</taxon>
        <taxon>Bacillota</taxon>
        <taxon>Clostridia</taxon>
        <taxon>Candidatus Alectryocaccomicrobium</taxon>
    </lineage>
</organism>
<comment type="caution">
    <text evidence="7">The sequence shown here is derived from an EMBL/GenBank/DDBJ whole genome shotgun (WGS) entry which is preliminary data.</text>
</comment>
<dbReference type="InterPro" id="IPR009695">
    <property type="entry name" value="Diacylglyc_glucosyltr_N"/>
</dbReference>
<dbReference type="Gene3D" id="3.40.50.2000">
    <property type="entry name" value="Glycogen Phosphorylase B"/>
    <property type="match status" value="1"/>
</dbReference>
<dbReference type="InterPro" id="IPR007235">
    <property type="entry name" value="Glyco_trans_28_C"/>
</dbReference>
<evidence type="ECO:0000256" key="4">
    <source>
        <dbReference type="ARBA" id="ARBA00022679"/>
    </source>
</evidence>
<dbReference type="Pfam" id="PF04101">
    <property type="entry name" value="Glyco_tran_28_C"/>
    <property type="match status" value="1"/>
</dbReference>
<dbReference type="GO" id="GO:0016758">
    <property type="term" value="F:hexosyltransferase activity"/>
    <property type="evidence" value="ECO:0007669"/>
    <property type="project" value="InterPro"/>
</dbReference>
<dbReference type="GO" id="GO:0009247">
    <property type="term" value="P:glycolipid biosynthetic process"/>
    <property type="evidence" value="ECO:0007669"/>
    <property type="project" value="InterPro"/>
</dbReference>
<evidence type="ECO:0000259" key="6">
    <source>
        <dbReference type="Pfam" id="PF06925"/>
    </source>
</evidence>
<comment type="subcellular location">
    <subcellularLocation>
        <location evidence="1">Membrane</location>
    </subcellularLocation>
</comment>
<name>A0A9D1K5W2_9FIRM</name>
<dbReference type="Proteomes" id="UP000824140">
    <property type="component" value="Unassembled WGS sequence"/>
</dbReference>
<evidence type="ECO:0000313" key="7">
    <source>
        <dbReference type="EMBL" id="HIS92022.1"/>
    </source>
</evidence>
<keyword evidence="3" id="KW-0328">Glycosyltransferase</keyword>
<dbReference type="Pfam" id="PF06925">
    <property type="entry name" value="MGDG_synth"/>
    <property type="match status" value="1"/>
</dbReference>
<dbReference type="EMBL" id="DVJN01000063">
    <property type="protein sequence ID" value="HIS92022.1"/>
    <property type="molecule type" value="Genomic_DNA"/>
</dbReference>
<sequence length="367" mass="39849">MKVLILSCNTGQGHNAAGQALYEEFEARGVDCAFLDALSLSSDAVSSAISGAYVATVQKAPHLFGGLYKVGDMISSDRRKSPIYLMNIAQTGALKDYIALHEITTVVTPHLFPAEMLTHLKRRHGLRAKCFSIATDYTCIPFWEETEMDGYIVPHEDLLYEYVERGLPVERLLPLGIPASERFARPMRVQEARELLHLPQDRPIFLVMTGSMGYGGAARIARDLAARLESALVLVLAGRNAQLKEAIDALNQPRIRAIAFTDQVPAYMRAADVVLTKPGGLSSTEAAVRNVPLVLTDPIPGCETKNAAFFESHGMARLAKSENAAACAVSLARDAVAIEAMLAAQRNTIHAHAARDSVDYILAHGEP</sequence>
<feature type="domain" description="Diacylglycerol glucosyltransferase N-terminal" evidence="6">
    <location>
        <begin position="14"/>
        <end position="178"/>
    </location>
</feature>
<proteinExistence type="inferred from homology"/>
<evidence type="ECO:0000256" key="1">
    <source>
        <dbReference type="ARBA" id="ARBA00004370"/>
    </source>
</evidence>
<feature type="domain" description="Glycosyl transferase family 28 C-terminal" evidence="5">
    <location>
        <begin position="206"/>
        <end position="323"/>
    </location>
</feature>
<reference evidence="7" key="2">
    <citation type="journal article" date="2021" name="PeerJ">
        <title>Extensive microbial diversity within the chicken gut microbiome revealed by metagenomics and culture.</title>
        <authorList>
            <person name="Gilroy R."/>
            <person name="Ravi A."/>
            <person name="Getino M."/>
            <person name="Pursley I."/>
            <person name="Horton D.L."/>
            <person name="Alikhan N.F."/>
            <person name="Baker D."/>
            <person name="Gharbi K."/>
            <person name="Hall N."/>
            <person name="Watson M."/>
            <person name="Adriaenssens E.M."/>
            <person name="Foster-Nyarko E."/>
            <person name="Jarju S."/>
            <person name="Secka A."/>
            <person name="Antonio M."/>
            <person name="Oren A."/>
            <person name="Chaudhuri R.R."/>
            <person name="La Ragione R."/>
            <person name="Hildebrand F."/>
            <person name="Pallen M.J."/>
        </authorList>
    </citation>
    <scope>NUCLEOTIDE SEQUENCE</scope>
    <source>
        <strain evidence="7">13766</strain>
    </source>
</reference>
<evidence type="ECO:0000256" key="3">
    <source>
        <dbReference type="ARBA" id="ARBA00022676"/>
    </source>
</evidence>
<dbReference type="PANTHER" id="PTHR43025:SF3">
    <property type="entry name" value="MONOGALACTOSYLDIACYLGLYCEROL SYNTHASE 1, CHLOROPLASTIC"/>
    <property type="match status" value="1"/>
</dbReference>